<comment type="similarity">
    <text evidence="12">Belongs to the cytochrome b561 family.</text>
</comment>
<keyword evidence="7" id="KW-0479">Metal-binding</keyword>
<feature type="transmembrane region" description="Helical" evidence="13">
    <location>
        <begin position="32"/>
        <end position="54"/>
    </location>
</feature>
<dbReference type="Proteomes" id="UP000502041">
    <property type="component" value="Chromosome"/>
</dbReference>
<keyword evidence="10" id="KW-0408">Iron</keyword>
<accession>A0A6H2H6T9</accession>
<keyword evidence="9 13" id="KW-1133">Transmembrane helix</keyword>
<evidence type="ECO:0000256" key="7">
    <source>
        <dbReference type="ARBA" id="ARBA00022723"/>
    </source>
</evidence>
<dbReference type="GO" id="GO:0020037">
    <property type="term" value="F:heme binding"/>
    <property type="evidence" value="ECO:0007669"/>
    <property type="project" value="TreeGrafter"/>
</dbReference>
<evidence type="ECO:0000256" key="9">
    <source>
        <dbReference type="ARBA" id="ARBA00022989"/>
    </source>
</evidence>
<evidence type="ECO:0000256" key="12">
    <source>
        <dbReference type="ARBA" id="ARBA00037975"/>
    </source>
</evidence>
<keyword evidence="16" id="KW-1185">Reference proteome</keyword>
<proteinExistence type="inferred from homology"/>
<name>A0A6H2H6T9_9BURK</name>
<evidence type="ECO:0000256" key="13">
    <source>
        <dbReference type="SAM" id="Phobius"/>
    </source>
</evidence>
<evidence type="ECO:0000256" key="5">
    <source>
        <dbReference type="ARBA" id="ARBA00022617"/>
    </source>
</evidence>
<dbReference type="SUPFAM" id="SSF81342">
    <property type="entry name" value="Transmembrane di-heme cytochromes"/>
    <property type="match status" value="1"/>
</dbReference>
<sequence length="205" mass="23521">MTSNLHYTLLITLMASISTVSTNTRYTRTAMVFHWLVALLISANILLIWIVDLLPDERQRLAIDTHKSLGITVLGLAVLRLLWRFAHQPPELPGSYARWERRASKVAHGLLYALIFLMPLSGWLHDSAWKDAATHPMQLFGLVPWPRISLIMNLEPATKEMLHDAFGALHEWAGFTLYALFALHVAGALKHQWRDKHKELQRMWS</sequence>
<feature type="transmembrane region" description="Helical" evidence="13">
    <location>
        <begin position="66"/>
        <end position="86"/>
    </location>
</feature>
<dbReference type="EMBL" id="CP051461">
    <property type="protein sequence ID" value="QJC55575.1"/>
    <property type="molecule type" value="Genomic_DNA"/>
</dbReference>
<evidence type="ECO:0000313" key="16">
    <source>
        <dbReference type="Proteomes" id="UP000502041"/>
    </source>
</evidence>
<dbReference type="InterPro" id="IPR052168">
    <property type="entry name" value="Cytochrome_b561_oxidase"/>
</dbReference>
<keyword evidence="5" id="KW-0349">Heme</keyword>
<dbReference type="Pfam" id="PF01292">
    <property type="entry name" value="Ni_hydr_CYTB"/>
    <property type="match status" value="1"/>
</dbReference>
<evidence type="ECO:0000256" key="10">
    <source>
        <dbReference type="ARBA" id="ARBA00023004"/>
    </source>
</evidence>
<evidence type="ECO:0000256" key="2">
    <source>
        <dbReference type="ARBA" id="ARBA00004651"/>
    </source>
</evidence>
<evidence type="ECO:0000256" key="4">
    <source>
        <dbReference type="ARBA" id="ARBA00022475"/>
    </source>
</evidence>
<comment type="cofactor">
    <cofactor evidence="1">
        <name>heme b</name>
        <dbReference type="ChEBI" id="CHEBI:60344"/>
    </cofactor>
</comment>
<feature type="transmembrane region" description="Helical" evidence="13">
    <location>
        <begin position="172"/>
        <end position="189"/>
    </location>
</feature>
<organism evidence="15 16">
    <name type="scientific">Polaromonas vacuolata</name>
    <dbReference type="NCBI Taxonomy" id="37448"/>
    <lineage>
        <taxon>Bacteria</taxon>
        <taxon>Pseudomonadati</taxon>
        <taxon>Pseudomonadota</taxon>
        <taxon>Betaproteobacteria</taxon>
        <taxon>Burkholderiales</taxon>
        <taxon>Comamonadaceae</taxon>
        <taxon>Polaromonas</taxon>
    </lineage>
</organism>
<evidence type="ECO:0000256" key="6">
    <source>
        <dbReference type="ARBA" id="ARBA00022692"/>
    </source>
</evidence>
<comment type="subcellular location">
    <subcellularLocation>
        <location evidence="2">Cell membrane</location>
        <topology evidence="2">Multi-pass membrane protein</topology>
    </subcellularLocation>
</comment>
<protein>
    <submittedName>
        <fullName evidence="15">Cytochrome b561</fullName>
    </submittedName>
</protein>
<dbReference type="GO" id="GO:0022904">
    <property type="term" value="P:respiratory electron transport chain"/>
    <property type="evidence" value="ECO:0007669"/>
    <property type="project" value="InterPro"/>
</dbReference>
<keyword evidence="8" id="KW-0249">Electron transport</keyword>
<evidence type="ECO:0000256" key="1">
    <source>
        <dbReference type="ARBA" id="ARBA00001970"/>
    </source>
</evidence>
<evidence type="ECO:0000313" key="15">
    <source>
        <dbReference type="EMBL" id="QJC55575.1"/>
    </source>
</evidence>
<evidence type="ECO:0000256" key="8">
    <source>
        <dbReference type="ARBA" id="ARBA00022982"/>
    </source>
</evidence>
<dbReference type="PANTHER" id="PTHR30529:SF7">
    <property type="entry name" value="CYTOCHROME B561 BACTERIAL_NI-HYDROGENASE DOMAIN-CONTAINING PROTEIN"/>
    <property type="match status" value="1"/>
</dbReference>
<dbReference type="GO" id="GO:0005886">
    <property type="term" value="C:plasma membrane"/>
    <property type="evidence" value="ECO:0007669"/>
    <property type="project" value="UniProtKB-SubCell"/>
</dbReference>
<reference evidence="15 16" key="1">
    <citation type="submission" date="2020-04" db="EMBL/GenBank/DDBJ databases">
        <title>Complete genome of a Psychrophilic, Marine, Gas Vacuolate Bacterium Polaromonas vacuolata KCTC 22033T.</title>
        <authorList>
            <person name="Hwang K."/>
            <person name="Kim K.M."/>
        </authorList>
    </citation>
    <scope>NUCLEOTIDE SEQUENCE [LARGE SCALE GENOMIC DNA]</scope>
    <source>
        <strain evidence="15 16">KCTC 22033</strain>
    </source>
</reference>
<dbReference type="AlphaFoldDB" id="A0A6H2H6T9"/>
<keyword evidence="3" id="KW-0813">Transport</keyword>
<dbReference type="InterPro" id="IPR016174">
    <property type="entry name" value="Di-haem_cyt_TM"/>
</dbReference>
<dbReference type="PANTHER" id="PTHR30529">
    <property type="entry name" value="CYTOCHROME B561"/>
    <property type="match status" value="1"/>
</dbReference>
<keyword evidence="6 13" id="KW-0812">Transmembrane</keyword>
<evidence type="ECO:0000256" key="3">
    <source>
        <dbReference type="ARBA" id="ARBA00022448"/>
    </source>
</evidence>
<evidence type="ECO:0000256" key="11">
    <source>
        <dbReference type="ARBA" id="ARBA00023136"/>
    </source>
</evidence>
<keyword evidence="4" id="KW-1003">Cell membrane</keyword>
<dbReference type="KEGG" id="pvac:HC248_00856"/>
<dbReference type="InterPro" id="IPR011577">
    <property type="entry name" value="Cyt_b561_bac/Ni-Hgenase"/>
</dbReference>
<keyword evidence="11 13" id="KW-0472">Membrane</keyword>
<feature type="transmembrane region" description="Helical" evidence="13">
    <location>
        <begin position="106"/>
        <end position="124"/>
    </location>
</feature>
<evidence type="ECO:0000259" key="14">
    <source>
        <dbReference type="Pfam" id="PF01292"/>
    </source>
</evidence>
<gene>
    <name evidence="15" type="primary">yceJ_2</name>
    <name evidence="15" type="ORF">HC248_00856</name>
</gene>
<dbReference type="GO" id="GO:0009055">
    <property type="term" value="F:electron transfer activity"/>
    <property type="evidence" value="ECO:0007669"/>
    <property type="project" value="InterPro"/>
</dbReference>
<feature type="domain" description="Cytochrome b561 bacterial/Ni-hydrogenase" evidence="14">
    <location>
        <begin position="25"/>
        <end position="205"/>
    </location>
</feature>
<dbReference type="GO" id="GO:0046872">
    <property type="term" value="F:metal ion binding"/>
    <property type="evidence" value="ECO:0007669"/>
    <property type="project" value="UniProtKB-KW"/>
</dbReference>